<dbReference type="OrthoDB" id="10259687at2759"/>
<gene>
    <name evidence="1" type="ORF">GLP15_505</name>
</gene>
<comment type="caution">
    <text evidence="1">The sequence shown here is derived from an EMBL/GenBank/DDBJ whole genome shotgun (WGS) entry which is preliminary data.</text>
</comment>
<dbReference type="GO" id="GO:0003676">
    <property type="term" value="F:nucleic acid binding"/>
    <property type="evidence" value="ECO:0007669"/>
    <property type="project" value="InterPro"/>
</dbReference>
<evidence type="ECO:0000313" key="1">
    <source>
        <dbReference type="EMBL" id="EFO61964.1"/>
    </source>
</evidence>
<dbReference type="AlphaFoldDB" id="E1F6D6"/>
<proteinExistence type="predicted"/>
<dbReference type="OMA" id="QGVFTQQ"/>
<reference evidence="1 2" key="1">
    <citation type="journal article" date="2010" name="BMC Genomics">
        <title>Genome analysis and comparative genomics of a Giardia intestinalis assemblage E isolate.</title>
        <authorList>
            <person name="Jerlstrom-Hultqvist J."/>
            <person name="Franzen O."/>
            <person name="Ankarklev J."/>
            <person name="Xu F."/>
            <person name="Nohynkova E."/>
            <person name="Andersson J.O."/>
            <person name="Svard S.G."/>
            <person name="Andersson B."/>
        </authorList>
    </citation>
    <scope>NUCLEOTIDE SEQUENCE [LARGE SCALE GENOMIC DNA]</scope>
    <source>
        <strain evidence="1 2">P15</strain>
    </source>
</reference>
<dbReference type="Proteomes" id="UP000008974">
    <property type="component" value="Unassembled WGS sequence"/>
</dbReference>
<dbReference type="SUPFAM" id="SSF54928">
    <property type="entry name" value="RNA-binding domain, RBD"/>
    <property type="match status" value="1"/>
</dbReference>
<dbReference type="VEuPathDB" id="GiardiaDB:GLP15_505"/>
<sequence>MAEYCKAVLSGVELYGKQLTIQDSRADVDQGVFTQQVLRVTFTKPLDYVDDCAYPANPGSELPSKFLERLKGILERFGTVTGQVYHDGYALFSLSTDHAVTEAASALNNQFVCGMLITTAVINR</sequence>
<accession>E1F6D6</accession>
<evidence type="ECO:0000313" key="2">
    <source>
        <dbReference type="Proteomes" id="UP000008974"/>
    </source>
</evidence>
<name>E1F6D6_GIAIA</name>
<dbReference type="EMBL" id="ACVC01000198">
    <property type="protein sequence ID" value="EFO61964.1"/>
    <property type="molecule type" value="Genomic_DNA"/>
</dbReference>
<dbReference type="InterPro" id="IPR035979">
    <property type="entry name" value="RBD_domain_sf"/>
</dbReference>
<organism evidence="1 2">
    <name type="scientific">Giardia intestinalis (strain P15)</name>
    <name type="common">Giardia lamblia</name>
    <dbReference type="NCBI Taxonomy" id="658858"/>
    <lineage>
        <taxon>Eukaryota</taxon>
        <taxon>Metamonada</taxon>
        <taxon>Diplomonadida</taxon>
        <taxon>Hexamitidae</taxon>
        <taxon>Giardiinae</taxon>
        <taxon>Giardia</taxon>
    </lineage>
</organism>
<protein>
    <submittedName>
        <fullName evidence="1">Splicing factor 3B subunit, putative</fullName>
    </submittedName>
</protein>